<accession>A0ABQ5F6T4</accession>
<keyword evidence="2" id="KW-1185">Reference proteome</keyword>
<name>A0ABQ5F6T4_9ASTR</name>
<evidence type="ECO:0000313" key="2">
    <source>
        <dbReference type="Proteomes" id="UP001151760"/>
    </source>
</evidence>
<sequence>MNLAIKTISSTTQFNYYNFTEQIPTSQSKLNDDGLRVKGERMKQLVSDSSIEPVFSLAAAKWRNTDKALLSFENINLRWKNTCKEGRVGFDESEGPVP</sequence>
<organism evidence="1 2">
    <name type="scientific">Tanacetum coccineum</name>
    <dbReference type="NCBI Taxonomy" id="301880"/>
    <lineage>
        <taxon>Eukaryota</taxon>
        <taxon>Viridiplantae</taxon>
        <taxon>Streptophyta</taxon>
        <taxon>Embryophyta</taxon>
        <taxon>Tracheophyta</taxon>
        <taxon>Spermatophyta</taxon>
        <taxon>Magnoliopsida</taxon>
        <taxon>eudicotyledons</taxon>
        <taxon>Gunneridae</taxon>
        <taxon>Pentapetalae</taxon>
        <taxon>asterids</taxon>
        <taxon>campanulids</taxon>
        <taxon>Asterales</taxon>
        <taxon>Asteraceae</taxon>
        <taxon>Asteroideae</taxon>
        <taxon>Anthemideae</taxon>
        <taxon>Anthemidinae</taxon>
        <taxon>Tanacetum</taxon>
    </lineage>
</organism>
<dbReference type="EMBL" id="BQNB010017079">
    <property type="protein sequence ID" value="GJT59106.1"/>
    <property type="molecule type" value="Genomic_DNA"/>
</dbReference>
<protein>
    <submittedName>
        <fullName evidence="1">Uncharacterized protein</fullName>
    </submittedName>
</protein>
<evidence type="ECO:0000313" key="1">
    <source>
        <dbReference type="EMBL" id="GJT59106.1"/>
    </source>
</evidence>
<comment type="caution">
    <text evidence="1">The sequence shown here is derived from an EMBL/GenBank/DDBJ whole genome shotgun (WGS) entry which is preliminary data.</text>
</comment>
<reference evidence="1" key="1">
    <citation type="journal article" date="2022" name="Int. J. Mol. Sci.">
        <title>Draft Genome of Tanacetum Coccineum: Genomic Comparison of Closely Related Tanacetum-Family Plants.</title>
        <authorList>
            <person name="Yamashiro T."/>
            <person name="Shiraishi A."/>
            <person name="Nakayama K."/>
            <person name="Satake H."/>
        </authorList>
    </citation>
    <scope>NUCLEOTIDE SEQUENCE</scope>
</reference>
<reference evidence="1" key="2">
    <citation type="submission" date="2022-01" db="EMBL/GenBank/DDBJ databases">
        <authorList>
            <person name="Yamashiro T."/>
            <person name="Shiraishi A."/>
            <person name="Satake H."/>
            <person name="Nakayama K."/>
        </authorList>
    </citation>
    <scope>NUCLEOTIDE SEQUENCE</scope>
</reference>
<dbReference type="Proteomes" id="UP001151760">
    <property type="component" value="Unassembled WGS sequence"/>
</dbReference>
<proteinExistence type="predicted"/>
<gene>
    <name evidence="1" type="ORF">Tco_1002639</name>
</gene>